<organism evidence="11 12">
    <name type="scientific">Coccomyxa subellipsoidea (strain C-169)</name>
    <name type="common">Green microalga</name>
    <dbReference type="NCBI Taxonomy" id="574566"/>
    <lineage>
        <taxon>Eukaryota</taxon>
        <taxon>Viridiplantae</taxon>
        <taxon>Chlorophyta</taxon>
        <taxon>core chlorophytes</taxon>
        <taxon>Trebouxiophyceae</taxon>
        <taxon>Trebouxiophyceae incertae sedis</taxon>
        <taxon>Coccomyxaceae</taxon>
        <taxon>Coccomyxa</taxon>
        <taxon>Coccomyxa subellipsoidea</taxon>
    </lineage>
</organism>
<feature type="domain" description="SAM-dependent methyltransferase TRM5/TYW2-type" evidence="10">
    <location>
        <begin position="347"/>
        <end position="607"/>
    </location>
</feature>
<dbReference type="GeneID" id="17044292"/>
<dbReference type="FunFam" id="3.40.50.150:FF:000131">
    <property type="entry name" value="tRNA wybutosine-synthesizing protein 2/3/4"/>
    <property type="match status" value="1"/>
</dbReference>
<comment type="caution">
    <text evidence="11">The sequence shown here is derived from an EMBL/GenBank/DDBJ whole genome shotgun (WGS) entry which is preliminary data.</text>
</comment>
<dbReference type="AlphaFoldDB" id="I0Z6L3"/>
<feature type="domain" description="JmjC" evidence="9">
    <location>
        <begin position="734"/>
        <end position="894"/>
    </location>
</feature>
<dbReference type="SUPFAM" id="SSF111278">
    <property type="entry name" value="SSo0622-like"/>
    <property type="match status" value="1"/>
</dbReference>
<dbReference type="PANTHER" id="PTHR23245">
    <property type="entry name" value="TRNA METHYLTRANSFERASE"/>
    <property type="match status" value="1"/>
</dbReference>
<dbReference type="InterPro" id="IPR003827">
    <property type="entry name" value="tRNA_yW-synthesising"/>
</dbReference>
<dbReference type="GO" id="GO:0008175">
    <property type="term" value="F:tRNA methyltransferase activity"/>
    <property type="evidence" value="ECO:0007669"/>
    <property type="project" value="TreeGrafter"/>
</dbReference>
<comment type="pathway">
    <text evidence="1">tRNA modification; wybutosine-tRNA(Phe) biosynthesis.</text>
</comment>
<dbReference type="Gene3D" id="3.30.1960.10">
    <property type="entry name" value="tRNA wybutosine-synthesizing-like"/>
    <property type="match status" value="1"/>
</dbReference>
<evidence type="ECO:0000256" key="7">
    <source>
        <dbReference type="ARBA" id="ARBA00049202"/>
    </source>
</evidence>
<dbReference type="PROSITE" id="PS51684">
    <property type="entry name" value="SAM_MT_TRM5_TYW2"/>
    <property type="match status" value="1"/>
</dbReference>
<evidence type="ECO:0000259" key="9">
    <source>
        <dbReference type="PROSITE" id="PS51184"/>
    </source>
</evidence>
<protein>
    <submittedName>
        <fullName evidence="11">Clavaminate synthase-like protein</fullName>
    </submittedName>
</protein>
<dbReference type="RefSeq" id="XP_005650826.1">
    <property type="nucleotide sequence ID" value="XM_005650769.1"/>
</dbReference>
<dbReference type="eggNOG" id="KOG1228">
    <property type="taxonomic scope" value="Eukaryota"/>
</dbReference>
<evidence type="ECO:0000256" key="5">
    <source>
        <dbReference type="ARBA" id="ARBA00022691"/>
    </source>
</evidence>
<comment type="catalytic activity">
    <reaction evidence="8">
        <text>4-demethylwyosine(37) in tRNA(Phe) + S-adenosyl-L-methionine = 4-demethyl-7-[(3S)-3-amino-3-carboxypropyl]wyosine(37) in tRNA(Phe) + S-methyl-5'-thioadenosine + H(+)</text>
        <dbReference type="Rhea" id="RHEA:36355"/>
        <dbReference type="Rhea" id="RHEA-COMP:10164"/>
        <dbReference type="Rhea" id="RHEA-COMP:10378"/>
        <dbReference type="ChEBI" id="CHEBI:15378"/>
        <dbReference type="ChEBI" id="CHEBI:17509"/>
        <dbReference type="ChEBI" id="CHEBI:59789"/>
        <dbReference type="ChEBI" id="CHEBI:64315"/>
        <dbReference type="ChEBI" id="CHEBI:73550"/>
        <dbReference type="EC" id="2.5.1.114"/>
    </reaction>
</comment>
<dbReference type="GO" id="GO:0005737">
    <property type="term" value="C:cytoplasm"/>
    <property type="evidence" value="ECO:0007669"/>
    <property type="project" value="TreeGrafter"/>
</dbReference>
<dbReference type="Gene3D" id="2.60.120.650">
    <property type="entry name" value="Cupin"/>
    <property type="match status" value="1"/>
</dbReference>
<dbReference type="KEGG" id="csl:COCSUDRAFT_12506"/>
<comment type="catalytic activity">
    <reaction evidence="7">
        <text>4-demethyl-7-[(3S)-3-amino-3-carboxypropyl]wyosine(37) in tRNA(Phe) + S-adenosyl-L-methionine = 7-[(3S)-3-amino-3-carboxypropyl]wyosine(37) in tRNA(Phe) + S-adenosyl-L-homocysteine + H(+)</text>
        <dbReference type="Rhea" id="RHEA:36635"/>
        <dbReference type="Rhea" id="RHEA-COMP:10378"/>
        <dbReference type="Rhea" id="RHEA-COMP:10379"/>
        <dbReference type="ChEBI" id="CHEBI:15378"/>
        <dbReference type="ChEBI" id="CHEBI:57856"/>
        <dbReference type="ChEBI" id="CHEBI:59789"/>
        <dbReference type="ChEBI" id="CHEBI:73543"/>
        <dbReference type="ChEBI" id="CHEBI:73550"/>
        <dbReference type="EC" id="2.1.1.282"/>
    </reaction>
</comment>
<dbReference type="EMBL" id="AGSI01000002">
    <property type="protein sequence ID" value="EIE26282.1"/>
    <property type="molecule type" value="Genomic_DNA"/>
</dbReference>
<dbReference type="InterPro" id="IPR030382">
    <property type="entry name" value="MeTrfase_TRM5/TYW2"/>
</dbReference>
<dbReference type="GO" id="GO:0031591">
    <property type="term" value="P:wybutosine biosynthetic process"/>
    <property type="evidence" value="ECO:0007669"/>
    <property type="project" value="TreeGrafter"/>
</dbReference>
<dbReference type="Proteomes" id="UP000007264">
    <property type="component" value="Unassembled WGS sequence"/>
</dbReference>
<dbReference type="Pfam" id="PF13621">
    <property type="entry name" value="Cupin_8"/>
    <property type="match status" value="1"/>
</dbReference>
<name>I0Z6L3_COCSC</name>
<dbReference type="InterPro" id="IPR056743">
    <property type="entry name" value="TRM5-TYW2-like_MTfase"/>
</dbReference>
<evidence type="ECO:0000313" key="12">
    <source>
        <dbReference type="Proteomes" id="UP000007264"/>
    </source>
</evidence>
<evidence type="ECO:0000256" key="3">
    <source>
        <dbReference type="ARBA" id="ARBA00022603"/>
    </source>
</evidence>
<evidence type="ECO:0000256" key="8">
    <source>
        <dbReference type="ARBA" id="ARBA00049400"/>
    </source>
</evidence>
<dbReference type="PANTHER" id="PTHR23245:SF25">
    <property type="entry name" value="TRNA WYBUTOSINE-SYNTHESIZING PROTEIN 2 HOMOLOG"/>
    <property type="match status" value="1"/>
</dbReference>
<dbReference type="SUPFAM" id="SSF51197">
    <property type="entry name" value="Clavaminate synthase-like"/>
    <property type="match status" value="1"/>
</dbReference>
<dbReference type="OrthoDB" id="263283at2759"/>
<dbReference type="GO" id="GO:0102522">
    <property type="term" value="F:tRNA 4-demethylwyosine alpha-amino-alpha-carboxypropyltransferase activity"/>
    <property type="evidence" value="ECO:0007669"/>
    <property type="project" value="UniProtKB-EC"/>
</dbReference>
<dbReference type="Gene3D" id="6.10.140.1470">
    <property type="match status" value="1"/>
</dbReference>
<dbReference type="SMART" id="SM00558">
    <property type="entry name" value="JmjC"/>
    <property type="match status" value="1"/>
</dbReference>
<evidence type="ECO:0000313" key="11">
    <source>
        <dbReference type="EMBL" id="EIE26282.1"/>
    </source>
</evidence>
<gene>
    <name evidence="11" type="ORF">COCSUDRAFT_12506</name>
</gene>
<dbReference type="CDD" id="cd02440">
    <property type="entry name" value="AdoMet_MTases"/>
    <property type="match status" value="1"/>
</dbReference>
<feature type="non-terminal residue" evidence="11">
    <location>
        <position position="1"/>
    </location>
</feature>
<evidence type="ECO:0000256" key="4">
    <source>
        <dbReference type="ARBA" id="ARBA00022679"/>
    </source>
</evidence>
<dbReference type="eggNOG" id="KOG2132">
    <property type="taxonomic scope" value="Eukaryota"/>
</dbReference>
<accession>I0Z6L3</accession>
<evidence type="ECO:0000256" key="1">
    <source>
        <dbReference type="ARBA" id="ARBA00004797"/>
    </source>
</evidence>
<keyword evidence="3" id="KW-0489">Methyltransferase</keyword>
<dbReference type="Gene3D" id="3.40.50.150">
    <property type="entry name" value="Vaccinia Virus protein VP39"/>
    <property type="match status" value="1"/>
</dbReference>
<dbReference type="InterPro" id="IPR041667">
    <property type="entry name" value="Cupin_8"/>
</dbReference>
<dbReference type="InterPro" id="IPR029063">
    <property type="entry name" value="SAM-dependent_MTases_sf"/>
</dbReference>
<dbReference type="Gene3D" id="3.30.300.110">
    <property type="entry name" value="Met-10+ protein-like domains"/>
    <property type="match status" value="1"/>
</dbReference>
<dbReference type="Pfam" id="PF02475">
    <property type="entry name" value="TRM5-TYW2_MTfase"/>
    <property type="match status" value="1"/>
</dbReference>
<dbReference type="PROSITE" id="PS51184">
    <property type="entry name" value="JMJC"/>
    <property type="match status" value="1"/>
</dbReference>
<dbReference type="eggNOG" id="KOG1227">
    <property type="taxonomic scope" value="Eukaryota"/>
</dbReference>
<dbReference type="Pfam" id="PF02676">
    <property type="entry name" value="TYW3"/>
    <property type="match status" value="1"/>
</dbReference>
<proteinExistence type="inferred from homology"/>
<dbReference type="Pfam" id="PF25133">
    <property type="entry name" value="TYW2_N_2"/>
    <property type="match status" value="1"/>
</dbReference>
<evidence type="ECO:0000256" key="6">
    <source>
        <dbReference type="ARBA" id="ARBA00022694"/>
    </source>
</evidence>
<evidence type="ECO:0000259" key="10">
    <source>
        <dbReference type="PROSITE" id="PS51684"/>
    </source>
</evidence>
<keyword evidence="12" id="KW-1185">Reference proteome</keyword>
<evidence type="ECO:0000256" key="2">
    <source>
        <dbReference type="ARBA" id="ARBA00006801"/>
    </source>
</evidence>
<dbReference type="STRING" id="574566.I0Z6L3"/>
<dbReference type="InterPro" id="IPR036602">
    <property type="entry name" value="tRNA_yW-synthesising-like_sf"/>
</dbReference>
<keyword evidence="4" id="KW-0808">Transferase</keyword>
<reference evidence="11 12" key="1">
    <citation type="journal article" date="2012" name="Genome Biol.">
        <title>The genome of the polar eukaryotic microalga coccomyxa subellipsoidea reveals traits of cold adaptation.</title>
        <authorList>
            <person name="Blanc G."/>
            <person name="Agarkova I."/>
            <person name="Grimwood J."/>
            <person name="Kuo A."/>
            <person name="Brueggeman A."/>
            <person name="Dunigan D."/>
            <person name="Gurnon J."/>
            <person name="Ladunga I."/>
            <person name="Lindquist E."/>
            <person name="Lucas S."/>
            <person name="Pangilinan J."/>
            <person name="Proschold T."/>
            <person name="Salamov A."/>
            <person name="Schmutz J."/>
            <person name="Weeks D."/>
            <person name="Yamada T."/>
            <person name="Claverie J.M."/>
            <person name="Grigoriev I."/>
            <person name="Van Etten J."/>
            <person name="Lomsadze A."/>
            <person name="Borodovsky M."/>
        </authorList>
    </citation>
    <scope>NUCLEOTIDE SEQUENCE [LARGE SCALE GENOMIC DNA]</scope>
    <source>
        <strain evidence="11 12">C-169</strain>
    </source>
</reference>
<dbReference type="SUPFAM" id="SSF53335">
    <property type="entry name" value="S-adenosyl-L-methionine-dependent methyltransferases"/>
    <property type="match status" value="1"/>
</dbReference>
<dbReference type="InterPro" id="IPR056744">
    <property type="entry name" value="TRM5/TYW2-like_N"/>
</dbReference>
<keyword evidence="6" id="KW-0819">tRNA processing</keyword>
<comment type="similarity">
    <text evidence="2">Belongs to the JARID1 histone demethylase family.</text>
</comment>
<dbReference type="InterPro" id="IPR003347">
    <property type="entry name" value="JmjC_dom"/>
</dbReference>
<sequence>GDKSRAGGVDGPIADLVASLNSWPDIFTTSSIIRLCMTGRVSVFAEPTDATRAAGQKGGEWVYVTHGHADAEEIISRVLLCCSNGAPRLAQPGSLKRGAGTEEGAPLVFRFEPFILAAEARTADDAQRLIRCAREAGYRESGVTGDESARVIAGIRCSIRLEVPVTDGGLLLVSPEYLRHLTKLANEKMELNWARIERFHALFKQRFLAEITAQNGSGEKGSWALVVPKQDAKIFKDALKQAGGLNRHRRSLVCDGGVSVALPVTDACAEGLHAFPGKGSKSDKKGQALRMVAAAVAEGQVKVSTDNGVVSSKVLVSCECYPVEWRLRAGLSSERTEDLMAEVPSKWERLGDLVLLPADSFRAPEWAAQGEALWAAVNAALGADRLVRQAPIANTGTRDSQAGLLRGADGWTRHLENGVAFSLDVTRCMFSSGNVTERARMGRLRCASETVVDLFAGIGYYTLPLLVHSRAAKVLACEWNPAAIEALQRNLAFNRCADRCEVLQGNCRQLAPKGVADRVLLGLLPSSREGWPVALAALKPSTGGWLHLHHNVKDSEEAAWIASTQAELETLSRELGRNWRVLIRHVERVKWYAPHMRHLVLDVECRPDQAAVTSAISNGADTDMTTPLTTRLPEVAEYRGMTRERFVEISREKQPAVLKGLDLGIAVDGWTGAYLKSLPSSSTTLVSVHVCPDPTGRLHFVHKNFEFRTMPLAELVGRCESAEEYYLRSIGTNPRKEPSDIAAAFPDLAADLSLPPLFPPDRLFSSVLRISSGMQHCGLRLWTHFDVMDNLLCQVRGTKRVRLWPPPEEAKLYMTGSSSEVTDIDQPDPKKYPLFISAVHFDCMLRPGDVLYIPALWHHNVLAEQDSGMSVSVNVFWRDMERGMYAGKDLYGNRDPPAADAAAAAVEAAAKALAQLPPHYRSFYGQRCVRRLVESLEKGFAE</sequence>
<keyword evidence="5" id="KW-0949">S-adenosyl-L-methionine</keyword>
<dbReference type="GO" id="GO:0030488">
    <property type="term" value="P:tRNA methylation"/>
    <property type="evidence" value="ECO:0007669"/>
    <property type="project" value="TreeGrafter"/>
</dbReference>